<feature type="region of interest" description="Disordered" evidence="1">
    <location>
        <begin position="648"/>
        <end position="710"/>
    </location>
</feature>
<evidence type="ECO:0000256" key="1">
    <source>
        <dbReference type="SAM" id="MobiDB-lite"/>
    </source>
</evidence>
<protein>
    <recommendedName>
        <fullName evidence="3">IgGFc-binding protein N-terminal domain-containing protein</fullName>
    </recommendedName>
</protein>
<name>A0AAV2I812_LYMST</name>
<keyword evidence="2" id="KW-0812">Transmembrane</keyword>
<dbReference type="Pfam" id="PF11617">
    <property type="entry name" value="Cu-binding_MopE"/>
    <property type="match status" value="2"/>
</dbReference>
<dbReference type="InterPro" id="IPR035234">
    <property type="entry name" value="IgGFc-bd_N"/>
</dbReference>
<keyword evidence="2" id="KW-0472">Membrane</keyword>
<evidence type="ECO:0000313" key="5">
    <source>
        <dbReference type="Proteomes" id="UP001497497"/>
    </source>
</evidence>
<dbReference type="EMBL" id="CAXITT010000514">
    <property type="protein sequence ID" value="CAL1542920.1"/>
    <property type="molecule type" value="Genomic_DNA"/>
</dbReference>
<keyword evidence="2" id="KW-1133">Transmembrane helix</keyword>
<feature type="compositionally biased region" description="Low complexity" evidence="1">
    <location>
        <begin position="571"/>
        <end position="585"/>
    </location>
</feature>
<dbReference type="Pfam" id="PF17517">
    <property type="entry name" value="IgGFc_binding"/>
    <property type="match status" value="1"/>
</dbReference>
<feature type="transmembrane region" description="Helical" evidence="2">
    <location>
        <begin position="801"/>
        <end position="825"/>
    </location>
</feature>
<feature type="domain" description="IgGFc-binding protein N-terminal" evidence="3">
    <location>
        <begin position="195"/>
        <end position="464"/>
    </location>
</feature>
<evidence type="ECO:0000256" key="2">
    <source>
        <dbReference type="SAM" id="Phobius"/>
    </source>
</evidence>
<feature type="compositionally biased region" description="Low complexity" evidence="1">
    <location>
        <begin position="674"/>
        <end position="710"/>
    </location>
</feature>
<dbReference type="PANTHER" id="PTHR46534">
    <property type="entry name" value="IGGFC_BINDING DOMAIN-CONTAINING PROTEIN"/>
    <property type="match status" value="1"/>
</dbReference>
<comment type="caution">
    <text evidence="4">The sequence shown here is derived from an EMBL/GenBank/DDBJ whole genome shotgun (WGS) entry which is preliminary data.</text>
</comment>
<dbReference type="Proteomes" id="UP001497497">
    <property type="component" value="Unassembled WGS sequence"/>
</dbReference>
<dbReference type="PANTHER" id="PTHR46534:SF1">
    <property type="entry name" value="IGGFC-BINDING PROTEIN N-TERMINAL DOMAIN-CONTAINING PROTEIN"/>
    <property type="match status" value="1"/>
</dbReference>
<organism evidence="4 5">
    <name type="scientific">Lymnaea stagnalis</name>
    <name type="common">Great pond snail</name>
    <name type="synonym">Helix stagnalis</name>
    <dbReference type="NCBI Taxonomy" id="6523"/>
    <lineage>
        <taxon>Eukaryota</taxon>
        <taxon>Metazoa</taxon>
        <taxon>Spiralia</taxon>
        <taxon>Lophotrochozoa</taxon>
        <taxon>Mollusca</taxon>
        <taxon>Gastropoda</taxon>
        <taxon>Heterobranchia</taxon>
        <taxon>Euthyneura</taxon>
        <taxon>Panpulmonata</taxon>
        <taxon>Hygrophila</taxon>
        <taxon>Lymnaeoidea</taxon>
        <taxon>Lymnaeidae</taxon>
        <taxon>Lymnaea</taxon>
    </lineage>
</organism>
<reference evidence="4 5" key="1">
    <citation type="submission" date="2024-04" db="EMBL/GenBank/DDBJ databases">
        <authorList>
            <consortium name="Genoscope - CEA"/>
            <person name="William W."/>
        </authorList>
    </citation>
    <scope>NUCLEOTIDE SEQUENCE [LARGE SCALE GENOMIC DNA]</scope>
</reference>
<accession>A0AAV2I812</accession>
<evidence type="ECO:0000259" key="3">
    <source>
        <dbReference type="Pfam" id="PF17517"/>
    </source>
</evidence>
<keyword evidence="5" id="KW-1185">Reference proteome</keyword>
<proteinExistence type="predicted"/>
<dbReference type="InterPro" id="IPR021655">
    <property type="entry name" value="Put_metal-bd"/>
</dbReference>
<feature type="region of interest" description="Disordered" evidence="1">
    <location>
        <begin position="524"/>
        <end position="592"/>
    </location>
</feature>
<gene>
    <name evidence="4" type="ORF">GSLYS_00016454001</name>
</gene>
<dbReference type="AlphaFoldDB" id="A0AAV2I812"/>
<sequence length="839" mass="89158">MWYHVTTSFYLTCPSSAMAYSYVSSNDFSAQYPIAFSHGSINLPCTLTQGSPGDAIDNDCDGRVDEDDCSTSTPPGNVDCAPVISGDRDVYGKSFTFLVPPNGNGSEVMLLFASCSPEKDVLITVTTPLDLSLVNMTAKILAGENHTSLNVSNTGVIADGSRIFRDRTVHVAADSEISVTLVVLTSVPTASGLSVLVIPDDVLGQEYFIAAFTKNNASCTIQITAFHVNTTTVKIRLRLPDTTSSLEFEGQQYHAGQLICVDLEQYQSLQIQEPIDLSGTHITSNKPVSVWSGGILAYTHSPTNRDSFSEHLPPTVSWGMKYIVRLSDMSLVRNKNVAPCPTKGCEDFLKIVSSESNTAVNIVFNSSLNNNCTLGNPGDFLQILVLTELLVITADKPVLVVQILASYPNSETSASYVAPVEQYLTGDRIVFPNLTDVIVRQLLVTYSLDNSSGRVLLAGDANITMVDSTLHGAGSAVYNSSKNFQLLSGRPKFPFGGHVFFSGSRRTMLQPIAFAMKKTNQACEISTSQPGDGRDNDCDGTVDEEDCGPNNDPQGTDDDNDGMANEDCKVPPLTSSLPTDSPTASYSTPDLDYTASDGLTSATDQATEDLSTSFFQDLTTGVTSSVWPEMTSSHGTDSLISTDLESVTDTLDSGFPSSISHPETESQSTEQLGASSATPSSLSPSLMGLTPSSTESTSTTTISPSSSTLMSATAPTTAAATALSASASSTTTTKTATAVLSSHPCGCLCPSNVLTSRLQSSQIDSLRSSIQKNLEVDKSELSATTRKLISVNDQRPSAQTIGFFGVTLVVVAFSGIVLLDSGILIRNIMKLIQKCKKKT</sequence>
<feature type="compositionally biased region" description="Acidic residues" evidence="1">
    <location>
        <begin position="538"/>
        <end position="547"/>
    </location>
</feature>
<evidence type="ECO:0000313" key="4">
    <source>
        <dbReference type="EMBL" id="CAL1542920.1"/>
    </source>
</evidence>
<feature type="compositionally biased region" description="Polar residues" evidence="1">
    <location>
        <begin position="648"/>
        <end position="673"/>
    </location>
</feature>